<dbReference type="AlphaFoldDB" id="A0AAW4MRA6"/>
<evidence type="ECO:0000256" key="3">
    <source>
        <dbReference type="ARBA" id="ARBA00012856"/>
    </source>
</evidence>
<evidence type="ECO:0000256" key="2">
    <source>
        <dbReference type="ARBA" id="ARBA00009539"/>
    </source>
</evidence>
<proteinExistence type="inferred from homology"/>
<dbReference type="GO" id="GO:0046655">
    <property type="term" value="P:folic acid metabolic process"/>
    <property type="evidence" value="ECO:0007669"/>
    <property type="project" value="TreeGrafter"/>
</dbReference>
<dbReference type="GO" id="GO:0046452">
    <property type="term" value="P:dihydrofolate metabolic process"/>
    <property type="evidence" value="ECO:0007669"/>
    <property type="project" value="TreeGrafter"/>
</dbReference>
<dbReference type="GeneID" id="301323503"/>
<dbReference type="InterPro" id="IPR012259">
    <property type="entry name" value="DHFR"/>
</dbReference>
<comment type="caution">
    <text evidence="8">The sequence shown here is derived from an EMBL/GenBank/DDBJ whole genome shotgun (WGS) entry which is preliminary data.</text>
</comment>
<evidence type="ECO:0000256" key="1">
    <source>
        <dbReference type="ARBA" id="ARBA00004903"/>
    </source>
</evidence>
<protein>
    <recommendedName>
        <fullName evidence="3">dihydrofolate reductase</fullName>
        <ecNumber evidence="3">1.5.1.3</ecNumber>
    </recommendedName>
</protein>
<evidence type="ECO:0000256" key="6">
    <source>
        <dbReference type="ARBA" id="ARBA00023002"/>
    </source>
</evidence>
<evidence type="ECO:0000313" key="10">
    <source>
        <dbReference type="Proteomes" id="UP001196408"/>
    </source>
</evidence>
<dbReference type="GO" id="GO:0005829">
    <property type="term" value="C:cytosol"/>
    <property type="evidence" value="ECO:0007669"/>
    <property type="project" value="TreeGrafter"/>
</dbReference>
<dbReference type="Pfam" id="PF00186">
    <property type="entry name" value="DHFR_1"/>
    <property type="match status" value="1"/>
</dbReference>
<dbReference type="Proteomes" id="UP001197492">
    <property type="component" value="Unassembled WGS sequence"/>
</dbReference>
<gene>
    <name evidence="8" type="ORF">KSV97_06005</name>
    <name evidence="9" type="ORF">KSW06_05915</name>
</gene>
<evidence type="ECO:0000259" key="7">
    <source>
        <dbReference type="PROSITE" id="PS51330"/>
    </source>
</evidence>
<dbReference type="PROSITE" id="PS51330">
    <property type="entry name" value="DHFR_2"/>
    <property type="match status" value="1"/>
</dbReference>
<evidence type="ECO:0000256" key="4">
    <source>
        <dbReference type="ARBA" id="ARBA00022563"/>
    </source>
</evidence>
<accession>A0AAW4MRA6</accession>
<comment type="pathway">
    <text evidence="1">Cofactor biosynthesis; tetrahydrofolate biosynthesis; 5,6,7,8-tetrahydrofolate from 7,8-dihydrofolate: step 1/1.</text>
</comment>
<dbReference type="GO" id="GO:0050661">
    <property type="term" value="F:NADP binding"/>
    <property type="evidence" value="ECO:0007669"/>
    <property type="project" value="InterPro"/>
</dbReference>
<dbReference type="EMBL" id="JAHOEL010000029">
    <property type="protein sequence ID" value="MBV3392788.1"/>
    <property type="molecule type" value="Genomic_DNA"/>
</dbReference>
<keyword evidence="4" id="KW-0554">One-carbon metabolism</keyword>
<dbReference type="EMBL" id="JAHOEF010000030">
    <property type="protein sequence ID" value="MBV3382776.1"/>
    <property type="molecule type" value="Genomic_DNA"/>
</dbReference>
<evidence type="ECO:0000313" key="11">
    <source>
        <dbReference type="Proteomes" id="UP001197492"/>
    </source>
</evidence>
<dbReference type="EC" id="1.5.1.3" evidence="3"/>
<dbReference type="GO" id="GO:0004146">
    <property type="term" value="F:dihydrofolate reductase activity"/>
    <property type="evidence" value="ECO:0007669"/>
    <property type="project" value="UniProtKB-EC"/>
</dbReference>
<sequence>MITIIVAADQNNLIGKKGTDNGMPWHNSEDFKHFRSTTLNHTLLMGKTTYKAIGKPLPKRHTIVLSHNFEDDRVEVVDDLVGTIKAFKERGEDLFISGGASVYKQALPYCDQILLSRIPGDYTGETYFPDFSEYNYRLVEEKPFETFTLEIYQK</sequence>
<dbReference type="GO" id="GO:0046654">
    <property type="term" value="P:tetrahydrofolate biosynthetic process"/>
    <property type="evidence" value="ECO:0007669"/>
    <property type="project" value="InterPro"/>
</dbReference>
<organism evidence="8 10">
    <name type="scientific">Catenibacterium mitsuokai</name>
    <dbReference type="NCBI Taxonomy" id="100886"/>
    <lineage>
        <taxon>Bacteria</taxon>
        <taxon>Bacillati</taxon>
        <taxon>Bacillota</taxon>
        <taxon>Erysipelotrichia</taxon>
        <taxon>Erysipelotrichales</taxon>
        <taxon>Coprobacillaceae</taxon>
        <taxon>Catenibacterium</taxon>
    </lineage>
</organism>
<dbReference type="RefSeq" id="WP_217747609.1">
    <property type="nucleotide sequence ID" value="NZ_CAXVKV010000009.1"/>
</dbReference>
<evidence type="ECO:0000313" key="8">
    <source>
        <dbReference type="EMBL" id="MBV3382776.1"/>
    </source>
</evidence>
<dbReference type="PANTHER" id="PTHR48069:SF3">
    <property type="entry name" value="DIHYDROFOLATE REDUCTASE"/>
    <property type="match status" value="1"/>
</dbReference>
<dbReference type="InterPro" id="IPR001796">
    <property type="entry name" value="DHFR_dom"/>
</dbReference>
<keyword evidence="11" id="KW-1185">Reference proteome</keyword>
<feature type="domain" description="DHFR" evidence="7">
    <location>
        <begin position="1"/>
        <end position="154"/>
    </location>
</feature>
<dbReference type="PANTHER" id="PTHR48069">
    <property type="entry name" value="DIHYDROFOLATE REDUCTASE"/>
    <property type="match status" value="1"/>
</dbReference>
<reference evidence="8 11" key="1">
    <citation type="submission" date="2021-06" db="EMBL/GenBank/DDBJ databases">
        <title>Collection of gut derived symbiotic bacterial strains cultured from healthy donors.</title>
        <authorList>
            <person name="Lin H."/>
            <person name="Littmann E."/>
            <person name="Pamer E.G."/>
        </authorList>
    </citation>
    <scope>NUCLEOTIDE SEQUENCE</scope>
    <source>
        <strain evidence="9 11">MSK.21.70</strain>
        <strain evidence="8">MSK.21.82</strain>
    </source>
</reference>
<evidence type="ECO:0000313" key="9">
    <source>
        <dbReference type="EMBL" id="MBV3392788.1"/>
    </source>
</evidence>
<dbReference type="Proteomes" id="UP001196408">
    <property type="component" value="Unassembled WGS sequence"/>
</dbReference>
<keyword evidence="5" id="KW-0521">NADP</keyword>
<keyword evidence="6" id="KW-0560">Oxidoreductase</keyword>
<dbReference type="CDD" id="cd00209">
    <property type="entry name" value="DHFR"/>
    <property type="match status" value="1"/>
</dbReference>
<dbReference type="GO" id="GO:0006730">
    <property type="term" value="P:one-carbon metabolic process"/>
    <property type="evidence" value="ECO:0007669"/>
    <property type="project" value="UniProtKB-KW"/>
</dbReference>
<name>A0AAW4MRA6_9FIRM</name>
<evidence type="ECO:0000256" key="5">
    <source>
        <dbReference type="ARBA" id="ARBA00022857"/>
    </source>
</evidence>
<comment type="similarity">
    <text evidence="2">Belongs to the dihydrofolate reductase family.</text>
</comment>